<evidence type="ECO:0000256" key="4">
    <source>
        <dbReference type="ARBA" id="ARBA00022692"/>
    </source>
</evidence>
<keyword evidence="6" id="KW-0915">Sodium</keyword>
<dbReference type="OrthoDB" id="6021021at2759"/>
<keyword evidence="3 11" id="KW-0894">Sodium channel</keyword>
<keyword evidence="10 11" id="KW-0407">Ion channel</keyword>
<dbReference type="PANTHER" id="PTHR11690">
    <property type="entry name" value="AMILORIDE-SENSITIVE SODIUM CHANNEL-RELATED"/>
    <property type="match status" value="1"/>
</dbReference>
<dbReference type="InParanoid" id="T1F0G9"/>
<keyword evidence="9 11" id="KW-0739">Sodium transport</keyword>
<dbReference type="InterPro" id="IPR001873">
    <property type="entry name" value="ENaC"/>
</dbReference>
<keyword evidence="4 11" id="KW-0812">Transmembrane</keyword>
<gene>
    <name evidence="13" type="primary">20202319</name>
    <name evidence="12" type="ORF">HELRODRAFT_168360</name>
</gene>
<comment type="similarity">
    <text evidence="11">Belongs to the amiloride-sensitive sodium channel (TC 1.A.6) family.</text>
</comment>
<protein>
    <submittedName>
        <fullName evidence="12 13">Uncharacterized protein</fullName>
    </submittedName>
</protein>
<dbReference type="PRINTS" id="PR01078">
    <property type="entry name" value="AMINACHANNEL"/>
</dbReference>
<dbReference type="Proteomes" id="UP000015101">
    <property type="component" value="Unassembled WGS sequence"/>
</dbReference>
<organism evidence="13 14">
    <name type="scientific">Helobdella robusta</name>
    <name type="common">Californian leech</name>
    <dbReference type="NCBI Taxonomy" id="6412"/>
    <lineage>
        <taxon>Eukaryota</taxon>
        <taxon>Metazoa</taxon>
        <taxon>Spiralia</taxon>
        <taxon>Lophotrochozoa</taxon>
        <taxon>Annelida</taxon>
        <taxon>Clitellata</taxon>
        <taxon>Hirudinea</taxon>
        <taxon>Rhynchobdellida</taxon>
        <taxon>Glossiphoniidae</taxon>
        <taxon>Helobdella</taxon>
    </lineage>
</organism>
<dbReference type="eggNOG" id="KOG4294">
    <property type="taxonomic scope" value="Eukaryota"/>
</dbReference>
<dbReference type="RefSeq" id="XP_009012472.1">
    <property type="nucleotide sequence ID" value="XM_009014224.1"/>
</dbReference>
<dbReference type="OMA" id="LIMYVES"/>
<evidence type="ECO:0000313" key="13">
    <source>
        <dbReference type="EnsemblMetazoa" id="HelroP168360"/>
    </source>
</evidence>
<dbReference type="PANTHER" id="PTHR11690:SF248">
    <property type="entry name" value="PICKPOCKET 17, ISOFORM A"/>
    <property type="match status" value="1"/>
</dbReference>
<keyword evidence="8" id="KW-0472">Membrane</keyword>
<evidence type="ECO:0000256" key="3">
    <source>
        <dbReference type="ARBA" id="ARBA00022461"/>
    </source>
</evidence>
<evidence type="ECO:0000256" key="11">
    <source>
        <dbReference type="RuleBase" id="RU000679"/>
    </source>
</evidence>
<comment type="subcellular location">
    <subcellularLocation>
        <location evidence="1">Membrane</location>
        <topology evidence="1">Multi-pass membrane protein</topology>
    </subcellularLocation>
</comment>
<keyword evidence="5" id="KW-1133">Transmembrane helix</keyword>
<dbReference type="EMBL" id="KB095959">
    <property type="protein sequence ID" value="ESO09379.1"/>
    <property type="molecule type" value="Genomic_DNA"/>
</dbReference>
<dbReference type="KEGG" id="hro:HELRODRAFT_168360"/>
<proteinExistence type="inferred from homology"/>
<sequence>MFFNTSDIQYNPVISREIWPSDNYEMEMKGFTGGNNQNVSNKDIGVFVVYFQELSYTSIVESPAYEIQEFISDIGGILGLYVGFSILTIVEYFELALDVLKIGGHMAQASSKNVITNWKKAKKRKLNPSVSSSRTAGNKNKNEMTSLTLIWNEFYKTTSSHGIPHIGKAKSKKYFEKPVETLVKFDYNHNLMMPFPAVTLCNNNPIKKSVAIKYLDYKNLMKNFSETMESVKCQRNKFSVPHRGKDSKTGNCTTTCDQKPRCGLFFLNLFLEKHYEKMDFLPKSGGHEIENIVQDCSFNGVSCRHRKDFDHFVDIRHGNCYIFNSAMNGKKFKNAQRSGPLYGLSITFNVDQNEYIGKISQSAGLRVVVHDPKRMPYPEDEGILVSPNTLTHIGVNAIFREKLGDPYGDCYEDGVELDRRSHYQTLYGLNYDEKGCFRTCMSKIIYDKCQCNDMKFSKDLFPNGTKLCSVTDDSTNHCIEEILRSFENETFKCDPACTSACKLTHSTVFFF</sequence>
<dbReference type="CTD" id="20202319"/>
<dbReference type="AlphaFoldDB" id="T1F0G9"/>
<dbReference type="GO" id="GO:0005886">
    <property type="term" value="C:plasma membrane"/>
    <property type="evidence" value="ECO:0000318"/>
    <property type="project" value="GO_Central"/>
</dbReference>
<accession>T1F0G9</accession>
<dbReference type="Gene3D" id="1.10.287.770">
    <property type="entry name" value="YojJ-like"/>
    <property type="match status" value="1"/>
</dbReference>
<evidence type="ECO:0000256" key="6">
    <source>
        <dbReference type="ARBA" id="ARBA00023053"/>
    </source>
</evidence>
<evidence type="ECO:0000256" key="1">
    <source>
        <dbReference type="ARBA" id="ARBA00004141"/>
    </source>
</evidence>
<evidence type="ECO:0000256" key="9">
    <source>
        <dbReference type="ARBA" id="ARBA00023201"/>
    </source>
</evidence>
<dbReference type="GO" id="GO:0035725">
    <property type="term" value="P:sodium ion transmembrane transport"/>
    <property type="evidence" value="ECO:0000318"/>
    <property type="project" value="GO_Central"/>
</dbReference>
<evidence type="ECO:0000313" key="14">
    <source>
        <dbReference type="Proteomes" id="UP000015101"/>
    </source>
</evidence>
<dbReference type="EMBL" id="AMQM01002955">
    <property type="status" value="NOT_ANNOTATED_CDS"/>
    <property type="molecule type" value="Genomic_DNA"/>
</dbReference>
<evidence type="ECO:0000256" key="2">
    <source>
        <dbReference type="ARBA" id="ARBA00022448"/>
    </source>
</evidence>
<keyword evidence="7 11" id="KW-0406">Ion transport</keyword>
<dbReference type="GeneID" id="20202319"/>
<dbReference type="Gene3D" id="2.60.470.10">
    <property type="entry name" value="Acid-sensing ion channels like domains"/>
    <property type="match status" value="1"/>
</dbReference>
<evidence type="ECO:0000256" key="10">
    <source>
        <dbReference type="ARBA" id="ARBA00023303"/>
    </source>
</evidence>
<evidence type="ECO:0000256" key="8">
    <source>
        <dbReference type="ARBA" id="ARBA00023136"/>
    </source>
</evidence>
<name>T1F0G9_HELRO</name>
<keyword evidence="14" id="KW-1185">Reference proteome</keyword>
<reference evidence="12 14" key="2">
    <citation type="journal article" date="2013" name="Nature">
        <title>Insights into bilaterian evolution from three spiralian genomes.</title>
        <authorList>
            <person name="Simakov O."/>
            <person name="Marletaz F."/>
            <person name="Cho S.J."/>
            <person name="Edsinger-Gonzales E."/>
            <person name="Havlak P."/>
            <person name="Hellsten U."/>
            <person name="Kuo D.H."/>
            <person name="Larsson T."/>
            <person name="Lv J."/>
            <person name="Arendt D."/>
            <person name="Savage R."/>
            <person name="Osoegawa K."/>
            <person name="de Jong P."/>
            <person name="Grimwood J."/>
            <person name="Chapman J.A."/>
            <person name="Shapiro H."/>
            <person name="Aerts A."/>
            <person name="Otillar R.P."/>
            <person name="Terry A.Y."/>
            <person name="Boore J.L."/>
            <person name="Grigoriev I.V."/>
            <person name="Lindberg D.R."/>
            <person name="Seaver E.C."/>
            <person name="Weisblat D.A."/>
            <person name="Putnam N.H."/>
            <person name="Rokhsar D.S."/>
        </authorList>
    </citation>
    <scope>NUCLEOTIDE SEQUENCE</scope>
</reference>
<reference evidence="13" key="3">
    <citation type="submission" date="2015-06" db="UniProtKB">
        <authorList>
            <consortium name="EnsemblMetazoa"/>
        </authorList>
    </citation>
    <scope>IDENTIFICATION</scope>
</reference>
<keyword evidence="2 11" id="KW-0813">Transport</keyword>
<evidence type="ECO:0000256" key="7">
    <source>
        <dbReference type="ARBA" id="ARBA00023065"/>
    </source>
</evidence>
<dbReference type="HOGENOM" id="CLU_533496_0_0_1"/>
<dbReference type="Pfam" id="PF00858">
    <property type="entry name" value="ASC"/>
    <property type="match status" value="2"/>
</dbReference>
<reference evidence="14" key="1">
    <citation type="submission" date="2012-12" db="EMBL/GenBank/DDBJ databases">
        <authorList>
            <person name="Hellsten U."/>
            <person name="Grimwood J."/>
            <person name="Chapman J.A."/>
            <person name="Shapiro H."/>
            <person name="Aerts A."/>
            <person name="Otillar R.P."/>
            <person name="Terry A.Y."/>
            <person name="Boore J.L."/>
            <person name="Simakov O."/>
            <person name="Marletaz F."/>
            <person name="Cho S.-J."/>
            <person name="Edsinger-Gonzales E."/>
            <person name="Havlak P."/>
            <person name="Kuo D.-H."/>
            <person name="Larsson T."/>
            <person name="Lv J."/>
            <person name="Arendt D."/>
            <person name="Savage R."/>
            <person name="Osoegawa K."/>
            <person name="de Jong P."/>
            <person name="Lindberg D.R."/>
            <person name="Seaver E.C."/>
            <person name="Weisblat D.A."/>
            <person name="Putnam N.H."/>
            <person name="Grigoriev I.V."/>
            <person name="Rokhsar D.S."/>
        </authorList>
    </citation>
    <scope>NUCLEOTIDE SEQUENCE</scope>
</reference>
<dbReference type="EnsemblMetazoa" id="HelroT168360">
    <property type="protein sequence ID" value="HelroP168360"/>
    <property type="gene ID" value="HelroG168360"/>
</dbReference>
<dbReference type="GO" id="GO:0015280">
    <property type="term" value="F:ligand-gated sodium channel activity"/>
    <property type="evidence" value="ECO:0000318"/>
    <property type="project" value="GO_Central"/>
</dbReference>
<evidence type="ECO:0000256" key="5">
    <source>
        <dbReference type="ARBA" id="ARBA00022989"/>
    </source>
</evidence>
<evidence type="ECO:0000313" key="12">
    <source>
        <dbReference type="EMBL" id="ESO09379.1"/>
    </source>
</evidence>